<dbReference type="EMBL" id="CAJNOW010008993">
    <property type="protein sequence ID" value="CAF1552279.1"/>
    <property type="molecule type" value="Genomic_DNA"/>
</dbReference>
<accession>A0A815X2L8</accession>
<dbReference type="GO" id="GO:0000724">
    <property type="term" value="P:double-strand break repair via homologous recombination"/>
    <property type="evidence" value="ECO:0007669"/>
    <property type="project" value="TreeGrafter"/>
</dbReference>
<evidence type="ECO:0000256" key="2">
    <source>
        <dbReference type="ARBA" id="ARBA00010015"/>
    </source>
</evidence>
<feature type="compositionally biased region" description="Basic and acidic residues" evidence="11">
    <location>
        <begin position="445"/>
        <end position="456"/>
    </location>
</feature>
<dbReference type="InterPro" id="IPR006166">
    <property type="entry name" value="ERCC4_domain"/>
</dbReference>
<dbReference type="GO" id="GO:0000014">
    <property type="term" value="F:single-stranded DNA endodeoxyribonuclease activity"/>
    <property type="evidence" value="ECO:0007669"/>
    <property type="project" value="TreeGrafter"/>
</dbReference>
<dbReference type="GO" id="GO:0000712">
    <property type="term" value="P:resolution of meiotic recombination intermediates"/>
    <property type="evidence" value="ECO:0007669"/>
    <property type="project" value="TreeGrafter"/>
</dbReference>
<dbReference type="AlphaFoldDB" id="A0A815X2L8"/>
<dbReference type="InterPro" id="IPR010994">
    <property type="entry name" value="RuvA_2-like"/>
</dbReference>
<dbReference type="Gene3D" id="3.40.50.10130">
    <property type="match status" value="1"/>
</dbReference>
<keyword evidence="7" id="KW-0238">DNA-binding</keyword>
<evidence type="ECO:0000256" key="6">
    <source>
        <dbReference type="ARBA" id="ARBA00022801"/>
    </source>
</evidence>
<sequence length="910" mass="104185">MSIEEKLMNSNGILQYENEIILQLYHEDGLLILARGLGLERIFCEMMKLYCAEHNLVFILGCTDAEQNYFTEQLISDGIDPPPRVITADISIQERKELYIQGGLFFVTARILTVDLLTNRIPIDLITGLLVYRAHRITDSSSESFIVRLYRDKNKTGFIKGFSDSSLDFTRGYNQLDCVMKNLFLRHAFLYPRFQVTVRSTFEHCPPDVIELQVPLTLLMTDIQVSLMELISACLQELRSSTTSIDHDLLTVDQSILNSFDRLIRLQLQPIWNQVSIRTKQLINDIKTLRLFVLHLTQYDCVTFYNAVQAIFINEKLYGSRGKNIHSSQGSTGSWLYLPAAERLLMASKCRVFGEVAKKQVQQVKDDEEPVAKLEENPKLKLVSDVLQEIRENEDNKLLGPPVTLIVCAEDRTCSQLKQYLLLGGRIMLERLLEQTLNASTVNETSKESETKQTTEKKKKTTRTITDTNEEISNNSANIDKKPDIEGIQGGYVIEDDDGSTSPSTTIVYPFSGNIDNHFILGKILLKYHPRFIILYDASLTFVRQLEVFKATNPEHPLRIYFLLYGKSIEEQRYLLSVKKEKEAFENLVREKASMVIPEEREGRDEYNPLLSRDATPANQQAYGRDATPANQQAYGAGATSTIDQSDTRRGGIMHMTTISINRPKVIVDMREFRSELPSLIWKRGIDIEPVTLEVGDYILTPEICIERKSVSDLIGSLNNGRLYQQALQMTRFYKKPMLLIEFDQKQAFHLANKQRYNSSSEFSSHDITSKLALLTMHFPKLKILWCPSPHTSAELFEDLKRDREEPDTKSAMLVTAESDLLDDDERYNTVAQDFLIRMPGVTFKNYKLIMNNVENLRVLSQLSENQLTTIMGNSKQASLLYNFIHKQKGDLVLDIKSKATSNSTWKKRR</sequence>
<comment type="caution">
    <text evidence="13">The sequence shown here is derived from an EMBL/GenBank/DDBJ whole genome shotgun (WGS) entry which is preliminary data.</text>
</comment>
<dbReference type="PANTHER" id="PTHR10150:SF0">
    <property type="entry name" value="DNA REPAIR ENDONUCLEASE XPF"/>
    <property type="match status" value="1"/>
</dbReference>
<dbReference type="Gene3D" id="1.10.150.20">
    <property type="entry name" value="5' to 3' exonuclease, C-terminal subdomain"/>
    <property type="match status" value="1"/>
</dbReference>
<keyword evidence="8" id="KW-0234">DNA repair</keyword>
<gene>
    <name evidence="14" type="ORF">GIL414_LOCUS3281</name>
    <name evidence="13" type="ORF">KQP761_LOCUS17739</name>
</gene>
<dbReference type="InterPro" id="IPR047520">
    <property type="entry name" value="XPF_nuclease"/>
</dbReference>
<dbReference type="Proteomes" id="UP000681720">
    <property type="component" value="Unassembled WGS sequence"/>
</dbReference>
<keyword evidence="3" id="KW-0540">Nuclease</keyword>
<dbReference type="Proteomes" id="UP000663834">
    <property type="component" value="Unassembled WGS sequence"/>
</dbReference>
<reference evidence="13" key="1">
    <citation type="submission" date="2021-02" db="EMBL/GenBank/DDBJ databases">
        <authorList>
            <person name="Nowell W R."/>
        </authorList>
    </citation>
    <scope>NUCLEOTIDE SEQUENCE</scope>
</reference>
<dbReference type="OrthoDB" id="361020at2759"/>
<organism evidence="13 15">
    <name type="scientific">Rotaria magnacalcarata</name>
    <dbReference type="NCBI Taxonomy" id="392030"/>
    <lineage>
        <taxon>Eukaryota</taxon>
        <taxon>Metazoa</taxon>
        <taxon>Spiralia</taxon>
        <taxon>Gnathifera</taxon>
        <taxon>Rotifera</taxon>
        <taxon>Eurotatoria</taxon>
        <taxon>Bdelloidea</taxon>
        <taxon>Philodinida</taxon>
        <taxon>Philodinidae</taxon>
        <taxon>Rotaria</taxon>
    </lineage>
</organism>
<dbReference type="GO" id="GO:1901255">
    <property type="term" value="P:nucleotide-excision repair involved in interstrand cross-link repair"/>
    <property type="evidence" value="ECO:0007669"/>
    <property type="project" value="TreeGrafter"/>
</dbReference>
<evidence type="ECO:0000256" key="1">
    <source>
        <dbReference type="ARBA" id="ARBA00004123"/>
    </source>
</evidence>
<evidence type="ECO:0000256" key="8">
    <source>
        <dbReference type="ARBA" id="ARBA00023204"/>
    </source>
</evidence>
<evidence type="ECO:0000313" key="14">
    <source>
        <dbReference type="EMBL" id="CAF3839208.1"/>
    </source>
</evidence>
<dbReference type="SUPFAM" id="SSF52980">
    <property type="entry name" value="Restriction endonuclease-like"/>
    <property type="match status" value="1"/>
</dbReference>
<keyword evidence="9" id="KW-0539">Nucleus</keyword>
<dbReference type="PANTHER" id="PTHR10150">
    <property type="entry name" value="DNA REPAIR ENDONUCLEASE XPF"/>
    <property type="match status" value="1"/>
</dbReference>
<evidence type="ECO:0000256" key="9">
    <source>
        <dbReference type="ARBA" id="ARBA00023242"/>
    </source>
</evidence>
<dbReference type="Pfam" id="PF02732">
    <property type="entry name" value="ERCC4"/>
    <property type="match status" value="1"/>
</dbReference>
<evidence type="ECO:0000256" key="5">
    <source>
        <dbReference type="ARBA" id="ARBA00022763"/>
    </source>
</evidence>
<dbReference type="GO" id="GO:0000110">
    <property type="term" value="C:nucleotide-excision repair factor 1 complex"/>
    <property type="evidence" value="ECO:0007669"/>
    <property type="project" value="TreeGrafter"/>
</dbReference>
<keyword evidence="4" id="KW-0255">Endonuclease</keyword>
<feature type="region of interest" description="Disordered" evidence="11">
    <location>
        <begin position="440"/>
        <end position="464"/>
    </location>
</feature>
<dbReference type="GO" id="GO:0003697">
    <property type="term" value="F:single-stranded DNA binding"/>
    <property type="evidence" value="ECO:0007669"/>
    <property type="project" value="TreeGrafter"/>
</dbReference>
<dbReference type="CDD" id="cd20078">
    <property type="entry name" value="XPF_nuclease_XPF_euk"/>
    <property type="match status" value="1"/>
</dbReference>
<evidence type="ECO:0000256" key="4">
    <source>
        <dbReference type="ARBA" id="ARBA00022759"/>
    </source>
</evidence>
<evidence type="ECO:0000256" key="10">
    <source>
        <dbReference type="ARBA" id="ARBA00072370"/>
    </source>
</evidence>
<evidence type="ECO:0000313" key="13">
    <source>
        <dbReference type="EMBL" id="CAF1552279.1"/>
    </source>
</evidence>
<comment type="subcellular location">
    <subcellularLocation>
        <location evidence="1">Nucleus</location>
    </subcellularLocation>
</comment>
<evidence type="ECO:0000256" key="7">
    <source>
        <dbReference type="ARBA" id="ARBA00023125"/>
    </source>
</evidence>
<evidence type="ECO:0000259" key="12">
    <source>
        <dbReference type="SMART" id="SM00891"/>
    </source>
</evidence>
<protein>
    <recommendedName>
        <fullName evidence="10">DNA repair endonuclease XPF</fullName>
    </recommendedName>
</protein>
<name>A0A815X2L8_9BILA</name>
<comment type="similarity">
    <text evidence="2">Belongs to the XPF family.</text>
</comment>
<dbReference type="FunFam" id="3.40.50.10130:FF:000002">
    <property type="entry name" value="DNA repair endonuclease XPF"/>
    <property type="match status" value="1"/>
</dbReference>
<evidence type="ECO:0000256" key="3">
    <source>
        <dbReference type="ARBA" id="ARBA00022722"/>
    </source>
</evidence>
<dbReference type="InterPro" id="IPR011335">
    <property type="entry name" value="Restrct_endonuc-II-like"/>
</dbReference>
<keyword evidence="6" id="KW-0378">Hydrolase</keyword>
<proteinExistence type="inferred from homology"/>
<dbReference type="EMBL" id="CAJOBJ010000702">
    <property type="protein sequence ID" value="CAF3839208.1"/>
    <property type="molecule type" value="Genomic_DNA"/>
</dbReference>
<keyword evidence="5" id="KW-0227">DNA damage</keyword>
<feature type="domain" description="ERCC4" evidence="12">
    <location>
        <begin position="665"/>
        <end position="745"/>
    </location>
</feature>
<evidence type="ECO:0000313" key="15">
    <source>
        <dbReference type="Proteomes" id="UP000663834"/>
    </source>
</evidence>
<evidence type="ECO:0000256" key="11">
    <source>
        <dbReference type="SAM" id="MobiDB-lite"/>
    </source>
</evidence>
<dbReference type="SUPFAM" id="SSF47781">
    <property type="entry name" value="RuvA domain 2-like"/>
    <property type="match status" value="1"/>
</dbReference>
<dbReference type="SMART" id="SM00891">
    <property type="entry name" value="ERCC4"/>
    <property type="match status" value="1"/>
</dbReference>
<dbReference type="GO" id="GO:0003684">
    <property type="term" value="F:damaged DNA binding"/>
    <property type="evidence" value="ECO:0007669"/>
    <property type="project" value="TreeGrafter"/>
</dbReference>